<protein>
    <submittedName>
        <fullName evidence="3">Bll6724 protein</fullName>
    </submittedName>
</protein>
<dbReference type="AlphaFoldDB" id="Q89FH6"/>
<dbReference type="EMBL" id="BA000040">
    <property type="protein sequence ID" value="BAC51989.1"/>
    <property type="molecule type" value="Genomic_DNA"/>
</dbReference>
<sequence length="362" mass="38858">MSPRSIAMCGRCGIRARHSVAPDCCLSVRQATNKCPAVEHHSHGGRRPCTANGGVAFDRFVMTNRFSPRARSTRIVSKVVWRKRSGRDDENKKTRGEHDMSASVQSALSGLVLAAAVAMPALADGLKDEIAPTGKLRVAIAISPAGGAFWSTRTETGYAGVPVDLGKEMAAQLGVGVEYVVHQNSGQITDAASKGTWDVTWLPKDPERESKMMFGPIYEVADATYIVKAGSNVTSFASLDQPGIKVAAVNATTTMRGAVAHLRNAEVTGYQTYDEIFGLLKSGEIDAFALSRDQLNKMAQKIPGTKVLDETFKKTVTAVAVPLGHSLALTFVTKFMNEATINGTLRKAYDNNGLKDSPIRTE</sequence>
<dbReference type="HOGENOM" id="CLU_065316_1_0_5"/>
<dbReference type="Proteomes" id="UP000002526">
    <property type="component" value="Chromosome"/>
</dbReference>
<proteinExistence type="predicted"/>
<dbReference type="GO" id="GO:0030288">
    <property type="term" value="C:outer membrane-bounded periplasmic space"/>
    <property type="evidence" value="ECO:0000318"/>
    <property type="project" value="GO_Central"/>
</dbReference>
<evidence type="ECO:0000313" key="3">
    <source>
        <dbReference type="EMBL" id="BAC51989.1"/>
    </source>
</evidence>
<dbReference type="InParanoid" id="Q89FH6"/>
<feature type="domain" description="Solute-binding protein family 3/N-terminal" evidence="2">
    <location>
        <begin position="135"/>
        <end position="356"/>
    </location>
</feature>
<evidence type="ECO:0000313" key="4">
    <source>
        <dbReference type="Proteomes" id="UP000002526"/>
    </source>
</evidence>
<dbReference type="OrthoDB" id="6955767at2"/>
<dbReference type="GO" id="GO:0016597">
    <property type="term" value="F:amino acid binding"/>
    <property type="evidence" value="ECO:0000318"/>
    <property type="project" value="GO_Central"/>
</dbReference>
<dbReference type="Gene3D" id="3.40.190.10">
    <property type="entry name" value="Periplasmic binding protein-like II"/>
    <property type="match status" value="2"/>
</dbReference>
<dbReference type="STRING" id="224911.AAV28_31215"/>
<keyword evidence="1" id="KW-0732">Signal</keyword>
<dbReference type="SUPFAM" id="SSF53850">
    <property type="entry name" value="Periplasmic binding protein-like II"/>
    <property type="match status" value="1"/>
</dbReference>
<dbReference type="PANTHER" id="PTHR35936:SF17">
    <property type="entry name" value="ARGININE-BINDING EXTRACELLULAR PROTEIN ARTP"/>
    <property type="match status" value="1"/>
</dbReference>
<dbReference type="SMART" id="SM00062">
    <property type="entry name" value="PBPb"/>
    <property type="match status" value="1"/>
</dbReference>
<dbReference type="InterPro" id="IPR001638">
    <property type="entry name" value="Solute-binding_3/MltF_N"/>
</dbReference>
<dbReference type="eggNOG" id="COG0834">
    <property type="taxonomic scope" value="Bacteria"/>
</dbReference>
<evidence type="ECO:0000259" key="2">
    <source>
        <dbReference type="SMART" id="SM00062"/>
    </source>
</evidence>
<keyword evidence="4" id="KW-1185">Reference proteome</keyword>
<organism evidence="3 4">
    <name type="scientific">Bradyrhizobium diazoefficiens (strain JCM 10833 / BCRC 13528 / IAM 13628 / NBRC 14792 / USDA 110)</name>
    <dbReference type="NCBI Taxonomy" id="224911"/>
    <lineage>
        <taxon>Bacteria</taxon>
        <taxon>Pseudomonadati</taxon>
        <taxon>Pseudomonadota</taxon>
        <taxon>Alphaproteobacteria</taxon>
        <taxon>Hyphomicrobiales</taxon>
        <taxon>Nitrobacteraceae</taxon>
        <taxon>Bradyrhizobium</taxon>
    </lineage>
</organism>
<dbReference type="EnsemblBacteria" id="BAC51989">
    <property type="protein sequence ID" value="BAC51989"/>
    <property type="gene ID" value="BAC51989"/>
</dbReference>
<dbReference type="PANTHER" id="PTHR35936">
    <property type="entry name" value="MEMBRANE-BOUND LYTIC MUREIN TRANSGLYCOSYLASE F"/>
    <property type="match status" value="1"/>
</dbReference>
<name>Q89FH6_BRADU</name>
<dbReference type="Pfam" id="PF00497">
    <property type="entry name" value="SBP_bac_3"/>
    <property type="match status" value="1"/>
</dbReference>
<gene>
    <name evidence="3" type="ordered locus">bll6724</name>
</gene>
<dbReference type="PATRIC" id="fig|224911.5.peg.6889"/>
<evidence type="ECO:0000256" key="1">
    <source>
        <dbReference type="ARBA" id="ARBA00022729"/>
    </source>
</evidence>
<accession>Q89FH6</accession>
<dbReference type="CDD" id="cd13623">
    <property type="entry name" value="PBP2_AA_hypothetical"/>
    <property type="match status" value="1"/>
</dbReference>
<reference evidence="4" key="1">
    <citation type="journal article" date="2002" name="DNA Res.">
        <title>Complete genomic sequence of nitrogen-fixing symbiotic bacterium Bradyrhizobium japonicum USDA110.</title>
        <authorList>
            <person name="Kaneko T."/>
            <person name="Nakamura Y."/>
            <person name="Sato S."/>
            <person name="Minamisawa K."/>
            <person name="Uchiumi T."/>
            <person name="Sasamoto S."/>
            <person name="Watanabe A."/>
            <person name="Idesawa K."/>
            <person name="Iriguchi M."/>
            <person name="Kawashima K."/>
            <person name="Kohara M."/>
            <person name="Matsumoto M."/>
            <person name="Shimpo S."/>
            <person name="Tsuruoka H."/>
            <person name="Wada T."/>
            <person name="Yamada M."/>
            <person name="Tabata S."/>
        </authorList>
    </citation>
    <scope>NUCLEOTIDE SEQUENCE [LARGE SCALE GENOMIC DNA]</scope>
    <source>
        <strain evidence="4">JCM 10833 / BCRC 13528 / IAM 13628 / NBRC 14792 / USDA 110</strain>
    </source>
</reference>
<dbReference type="KEGG" id="bja:bll6724"/>